<dbReference type="Gene3D" id="3.20.20.150">
    <property type="entry name" value="Divalent-metal-dependent TIM barrel enzymes"/>
    <property type="match status" value="1"/>
</dbReference>
<dbReference type="OrthoDB" id="9814946at2"/>
<dbReference type="InterPro" id="IPR013022">
    <property type="entry name" value="Xyl_isomerase-like_TIM-brl"/>
</dbReference>
<dbReference type="PANTHER" id="PTHR12110">
    <property type="entry name" value="HYDROXYPYRUVATE ISOMERASE"/>
    <property type="match status" value="1"/>
</dbReference>
<accession>A0A413FFN0</accession>
<organism evidence="2 3">
    <name type="scientific">Enterocloster asparagiformis</name>
    <dbReference type="NCBI Taxonomy" id="333367"/>
    <lineage>
        <taxon>Bacteria</taxon>
        <taxon>Bacillati</taxon>
        <taxon>Bacillota</taxon>
        <taxon>Clostridia</taxon>
        <taxon>Lachnospirales</taxon>
        <taxon>Lachnospiraceae</taxon>
        <taxon>Enterocloster</taxon>
    </lineage>
</organism>
<evidence type="ECO:0000313" key="3">
    <source>
        <dbReference type="Proteomes" id="UP000283880"/>
    </source>
</evidence>
<dbReference type="InterPro" id="IPR036237">
    <property type="entry name" value="Xyl_isomerase-like_sf"/>
</dbReference>
<dbReference type="AlphaFoldDB" id="A0A413FFN0"/>
<proteinExistence type="predicted"/>
<gene>
    <name evidence="2" type="ORF">DWV29_11625</name>
</gene>
<dbReference type="PANTHER" id="PTHR12110:SF21">
    <property type="entry name" value="XYLOSE ISOMERASE-LIKE TIM BARREL DOMAIN-CONTAINING PROTEIN"/>
    <property type="match status" value="1"/>
</dbReference>
<feature type="domain" description="Xylose isomerase-like TIM barrel" evidence="1">
    <location>
        <begin position="19"/>
        <end position="268"/>
    </location>
</feature>
<comment type="caution">
    <text evidence="2">The sequence shown here is derived from an EMBL/GenBank/DDBJ whole genome shotgun (WGS) entry which is preliminary data.</text>
</comment>
<protein>
    <recommendedName>
        <fullName evidence="1">Xylose isomerase-like TIM barrel domain-containing protein</fullName>
    </recommendedName>
</protein>
<dbReference type="EMBL" id="QSBM01000008">
    <property type="protein sequence ID" value="RGX29345.1"/>
    <property type="molecule type" value="Genomic_DNA"/>
</dbReference>
<dbReference type="InterPro" id="IPR050312">
    <property type="entry name" value="IolE/XylAMocC-like"/>
</dbReference>
<dbReference type="Pfam" id="PF01261">
    <property type="entry name" value="AP_endonuc_2"/>
    <property type="match status" value="1"/>
</dbReference>
<dbReference type="SUPFAM" id="SSF51658">
    <property type="entry name" value="Xylose isomerase-like"/>
    <property type="match status" value="1"/>
</dbReference>
<evidence type="ECO:0000259" key="1">
    <source>
        <dbReference type="Pfam" id="PF01261"/>
    </source>
</evidence>
<reference evidence="2 3" key="1">
    <citation type="submission" date="2018-08" db="EMBL/GenBank/DDBJ databases">
        <title>A genome reference for cultivated species of the human gut microbiota.</title>
        <authorList>
            <person name="Zou Y."/>
            <person name="Xue W."/>
            <person name="Luo G."/>
        </authorList>
    </citation>
    <scope>NUCLEOTIDE SEQUENCE [LARGE SCALE GENOMIC DNA]</scope>
    <source>
        <strain evidence="2 3">AF04-15</strain>
    </source>
</reference>
<sequence>MKIALFTAAFSSYPIERAFEAAAKYGYDGIEIGGFRPHAYAPDLARGGAAKIRELSSRYNLPIVSYAPENTGSPYSLVFADKQMNQESLEYFKLTLDMAKEIGSKYCMFACNHPGFGRYKEDVKKLFIENMRVLAEHAEKIGQTIILEPVTPYEGTIITTSDDVRWALDEVNSPRFKCMLDLACPLTCGEPVSAYFEKMGDDMKHIHFIDCISSSEDHLIPGDGEIDFPRLVSYLKEVGYDGYLSLELFSRYANEPDFAAKRGYEVIRGLLDEN</sequence>
<name>A0A413FFN0_9FIRM</name>
<dbReference type="Proteomes" id="UP000283880">
    <property type="component" value="Unassembled WGS sequence"/>
</dbReference>
<evidence type="ECO:0000313" key="2">
    <source>
        <dbReference type="EMBL" id="RGX29345.1"/>
    </source>
</evidence>